<evidence type="ECO:0000256" key="4">
    <source>
        <dbReference type="ARBA" id="ARBA00022692"/>
    </source>
</evidence>
<dbReference type="PRINTS" id="PR00781">
    <property type="entry name" value="LIPOSIGPTASE"/>
</dbReference>
<dbReference type="HAMAP" id="MF_00161">
    <property type="entry name" value="LspA"/>
    <property type="match status" value="1"/>
</dbReference>
<organism evidence="11 12">
    <name type="scientific">Enterococcus florum</name>
    <dbReference type="NCBI Taxonomy" id="2480627"/>
    <lineage>
        <taxon>Bacteria</taxon>
        <taxon>Bacillati</taxon>
        <taxon>Bacillota</taxon>
        <taxon>Bacilli</taxon>
        <taxon>Lactobacillales</taxon>
        <taxon>Enterococcaceae</taxon>
        <taxon>Enterococcus</taxon>
    </lineage>
</organism>
<dbReference type="PANTHER" id="PTHR33695:SF1">
    <property type="entry name" value="LIPOPROTEIN SIGNAL PEPTIDASE"/>
    <property type="match status" value="1"/>
</dbReference>
<evidence type="ECO:0000256" key="7">
    <source>
        <dbReference type="ARBA" id="ARBA00022989"/>
    </source>
</evidence>
<evidence type="ECO:0000256" key="8">
    <source>
        <dbReference type="ARBA" id="ARBA00023136"/>
    </source>
</evidence>
<evidence type="ECO:0000256" key="5">
    <source>
        <dbReference type="ARBA" id="ARBA00022750"/>
    </source>
</evidence>
<feature type="active site" evidence="9">
    <location>
        <position position="113"/>
    </location>
</feature>
<dbReference type="EC" id="3.4.23.36" evidence="9"/>
<protein>
    <recommendedName>
        <fullName evidence="9">Lipoprotein signal peptidase</fullName>
        <ecNumber evidence="9">3.4.23.36</ecNumber>
    </recommendedName>
    <alternativeName>
        <fullName evidence="9">Prolipoprotein signal peptidase</fullName>
    </alternativeName>
    <alternativeName>
        <fullName evidence="9">Signal peptidase II</fullName>
        <shortName evidence="9">SPase II</shortName>
    </alternativeName>
</protein>
<comment type="function">
    <text evidence="9">This protein specifically catalyzes the removal of signal peptides from prolipoproteins.</text>
</comment>
<keyword evidence="6 9" id="KW-0378">Hydrolase</keyword>
<keyword evidence="2 9" id="KW-1003">Cell membrane</keyword>
<keyword evidence="5 9" id="KW-0064">Aspartyl protease</keyword>
<keyword evidence="7 9" id="KW-1133">Transmembrane helix</keyword>
<feature type="transmembrane region" description="Helical" evidence="9">
    <location>
        <begin position="60"/>
        <end position="78"/>
    </location>
</feature>
<keyword evidence="8 9" id="KW-0472">Membrane</keyword>
<dbReference type="GO" id="GO:0005886">
    <property type="term" value="C:plasma membrane"/>
    <property type="evidence" value="ECO:0007669"/>
    <property type="project" value="UniProtKB-SubCell"/>
</dbReference>
<proteinExistence type="inferred from homology"/>
<comment type="pathway">
    <text evidence="9">Protein modification; lipoprotein biosynthesis (signal peptide cleavage).</text>
</comment>
<accession>A0A4P5P7B2</accession>
<sequence length="154" mass="17223">MLAVYLLLSAAIIGLDQWFKFWIVGNFNLGGGQQVIPNVLSLTYIHNTGGAFSLLEGQRVFFIIITVVAVAAGVYYLAKYLHESKWLTIGISLFLAGAVGNFIDRLRLGYVVDMFQLDFINFPIFNIADMALVIGVAMIFIYILLDEREKKHGK</sequence>
<feature type="active site" evidence="9">
    <location>
        <position position="129"/>
    </location>
</feature>
<dbReference type="RefSeq" id="WP_146622145.1">
    <property type="nucleotide sequence ID" value="NZ_BJCC01000012.1"/>
</dbReference>
<dbReference type="GO" id="GO:0004190">
    <property type="term" value="F:aspartic-type endopeptidase activity"/>
    <property type="evidence" value="ECO:0007669"/>
    <property type="project" value="UniProtKB-UniRule"/>
</dbReference>
<keyword evidence="3 9" id="KW-0645">Protease</keyword>
<evidence type="ECO:0000256" key="1">
    <source>
        <dbReference type="ARBA" id="ARBA00006139"/>
    </source>
</evidence>
<evidence type="ECO:0000256" key="2">
    <source>
        <dbReference type="ARBA" id="ARBA00022475"/>
    </source>
</evidence>
<dbReference type="PANTHER" id="PTHR33695">
    <property type="entry name" value="LIPOPROTEIN SIGNAL PEPTIDASE"/>
    <property type="match status" value="1"/>
</dbReference>
<dbReference type="Proteomes" id="UP000290567">
    <property type="component" value="Unassembled WGS sequence"/>
</dbReference>
<evidence type="ECO:0000313" key="12">
    <source>
        <dbReference type="Proteomes" id="UP000290567"/>
    </source>
</evidence>
<dbReference type="Pfam" id="PF01252">
    <property type="entry name" value="Peptidase_A8"/>
    <property type="match status" value="1"/>
</dbReference>
<dbReference type="UniPathway" id="UPA00665"/>
<comment type="subcellular location">
    <subcellularLocation>
        <location evidence="9">Cell membrane</location>
        <topology evidence="9">Multi-pass membrane protein</topology>
    </subcellularLocation>
</comment>
<feature type="transmembrane region" description="Helical" evidence="9">
    <location>
        <begin position="85"/>
        <end position="103"/>
    </location>
</feature>
<evidence type="ECO:0000256" key="6">
    <source>
        <dbReference type="ARBA" id="ARBA00022801"/>
    </source>
</evidence>
<dbReference type="AlphaFoldDB" id="A0A4P5P7B2"/>
<keyword evidence="12" id="KW-1185">Reference proteome</keyword>
<gene>
    <name evidence="9 11" type="primary">lspA</name>
    <name evidence="11" type="ORF">NRIC_15810</name>
</gene>
<keyword evidence="11" id="KW-0449">Lipoprotein</keyword>
<comment type="similarity">
    <text evidence="1 9 10">Belongs to the peptidase A8 family.</text>
</comment>
<dbReference type="NCBIfam" id="TIGR00077">
    <property type="entry name" value="lspA"/>
    <property type="match status" value="1"/>
</dbReference>
<dbReference type="EMBL" id="BJCC01000012">
    <property type="protein sequence ID" value="GCF93690.1"/>
    <property type="molecule type" value="Genomic_DNA"/>
</dbReference>
<evidence type="ECO:0000256" key="9">
    <source>
        <dbReference type="HAMAP-Rule" id="MF_00161"/>
    </source>
</evidence>
<comment type="caution">
    <text evidence="9">Lacks conserved residue(s) required for the propagation of feature annotation.</text>
</comment>
<dbReference type="GO" id="GO:0006508">
    <property type="term" value="P:proteolysis"/>
    <property type="evidence" value="ECO:0007669"/>
    <property type="project" value="UniProtKB-KW"/>
</dbReference>
<keyword evidence="4 9" id="KW-0812">Transmembrane</keyword>
<name>A0A4P5P7B2_9ENTE</name>
<reference evidence="12" key="1">
    <citation type="submission" date="2019-02" db="EMBL/GenBank/DDBJ databases">
        <title>Draft genome sequence of Enterococcus sp. Gos25-1.</title>
        <authorList>
            <person name="Tanaka N."/>
            <person name="Shiwa Y."/>
            <person name="Fujita N."/>
        </authorList>
    </citation>
    <scope>NUCLEOTIDE SEQUENCE [LARGE SCALE GENOMIC DNA]</scope>
    <source>
        <strain evidence="12">Gos25-1</strain>
    </source>
</reference>
<dbReference type="InterPro" id="IPR001872">
    <property type="entry name" value="Peptidase_A8"/>
</dbReference>
<evidence type="ECO:0000256" key="3">
    <source>
        <dbReference type="ARBA" id="ARBA00022670"/>
    </source>
</evidence>
<comment type="caution">
    <text evidence="11">The sequence shown here is derived from an EMBL/GenBank/DDBJ whole genome shotgun (WGS) entry which is preliminary data.</text>
</comment>
<feature type="transmembrane region" description="Helical" evidence="9">
    <location>
        <begin position="123"/>
        <end position="145"/>
    </location>
</feature>
<evidence type="ECO:0000313" key="11">
    <source>
        <dbReference type="EMBL" id="GCF93690.1"/>
    </source>
</evidence>
<comment type="catalytic activity">
    <reaction evidence="9">
        <text>Release of signal peptides from bacterial membrane prolipoproteins. Hydrolyzes -Xaa-Yaa-Zaa-|-(S,diacylglyceryl)Cys-, in which Xaa is hydrophobic (preferably Leu), and Yaa (Ala or Ser) and Zaa (Gly or Ala) have small, neutral side chains.</text>
        <dbReference type="EC" id="3.4.23.36"/>
    </reaction>
</comment>
<dbReference type="OrthoDB" id="9810259at2"/>
<evidence type="ECO:0000256" key="10">
    <source>
        <dbReference type="RuleBase" id="RU004181"/>
    </source>
</evidence>